<organism evidence="2 3">
    <name type="scientific">Haloarcula salinisoli</name>
    <dbReference type="NCBI Taxonomy" id="2487746"/>
    <lineage>
        <taxon>Archaea</taxon>
        <taxon>Methanobacteriati</taxon>
        <taxon>Methanobacteriota</taxon>
        <taxon>Stenosarchaea group</taxon>
        <taxon>Halobacteria</taxon>
        <taxon>Halobacteriales</taxon>
        <taxon>Haloarculaceae</taxon>
        <taxon>Haloarcula</taxon>
    </lineage>
</organism>
<reference evidence="2" key="1">
    <citation type="submission" date="2021-06" db="EMBL/GenBank/DDBJ databases">
        <title>Halomicroarcula sp. F24A a new haloarchaeum isolated from saline soil.</title>
        <authorList>
            <person name="Duran-Viseras A."/>
            <person name="Sanchez-Porro C."/>
            <person name="Ventosa A."/>
        </authorList>
    </citation>
    <scope>NUCLEOTIDE SEQUENCE</scope>
    <source>
        <strain evidence="2">F24A</strain>
    </source>
</reference>
<dbReference type="AlphaFoldDB" id="A0A8J7YFL8"/>
<proteinExistence type="predicted"/>
<name>A0A8J7YFL8_9EURY</name>
<feature type="region of interest" description="Disordered" evidence="1">
    <location>
        <begin position="1"/>
        <end position="52"/>
    </location>
</feature>
<comment type="caution">
    <text evidence="2">The sequence shown here is derived from an EMBL/GenBank/DDBJ whole genome shotgun (WGS) entry which is preliminary data.</text>
</comment>
<dbReference type="Proteomes" id="UP000783863">
    <property type="component" value="Unassembled WGS sequence"/>
</dbReference>
<accession>A0A8J7YFL8</accession>
<dbReference type="RefSeq" id="WP_220586701.1">
    <property type="nucleotide sequence ID" value="NZ_RKLQ01000001.1"/>
</dbReference>
<feature type="compositionally biased region" description="Low complexity" evidence="1">
    <location>
        <begin position="30"/>
        <end position="42"/>
    </location>
</feature>
<evidence type="ECO:0000256" key="1">
    <source>
        <dbReference type="SAM" id="MobiDB-lite"/>
    </source>
</evidence>
<gene>
    <name evidence="2" type="ORF">EGD98_02130</name>
</gene>
<feature type="compositionally biased region" description="Basic and acidic residues" evidence="1">
    <location>
        <begin position="14"/>
        <end position="29"/>
    </location>
</feature>
<protein>
    <submittedName>
        <fullName evidence="2">Uncharacterized protein</fullName>
    </submittedName>
</protein>
<evidence type="ECO:0000313" key="3">
    <source>
        <dbReference type="Proteomes" id="UP000783863"/>
    </source>
</evidence>
<evidence type="ECO:0000313" key="2">
    <source>
        <dbReference type="EMBL" id="MBX0302463.1"/>
    </source>
</evidence>
<keyword evidence="3" id="KW-1185">Reference proteome</keyword>
<dbReference type="EMBL" id="RKLQ01000001">
    <property type="protein sequence ID" value="MBX0302463.1"/>
    <property type="molecule type" value="Genomic_DNA"/>
</dbReference>
<sequence length="52" mass="5580">MAGKHTRQTAGESAFDHYDPGDRDGEGHRAPPIRAPPRAGAGLTEPGGDRRW</sequence>